<keyword evidence="2" id="KW-1185">Reference proteome</keyword>
<evidence type="ECO:0000313" key="2">
    <source>
        <dbReference type="Proteomes" id="UP000735302"/>
    </source>
</evidence>
<gene>
    <name evidence="1" type="ORF">PoB_001686300</name>
</gene>
<proteinExistence type="predicted"/>
<protein>
    <submittedName>
        <fullName evidence="1">Uncharacterized protein</fullName>
    </submittedName>
</protein>
<evidence type="ECO:0000313" key="1">
    <source>
        <dbReference type="EMBL" id="GFN90357.1"/>
    </source>
</evidence>
<sequence>MLIMGQQARWARQPKQNVNGCRNNDNVMTRPSQSFSDLTHWAKDKLIHYCLSQCRKTTKQPATVTRKHGPICGTTLKSKRKSRPLLNLKLPFRESLKKNTVNKLY</sequence>
<accession>A0AAV3Z6Y0</accession>
<dbReference type="Proteomes" id="UP000735302">
    <property type="component" value="Unassembled WGS sequence"/>
</dbReference>
<organism evidence="1 2">
    <name type="scientific">Plakobranchus ocellatus</name>
    <dbReference type="NCBI Taxonomy" id="259542"/>
    <lineage>
        <taxon>Eukaryota</taxon>
        <taxon>Metazoa</taxon>
        <taxon>Spiralia</taxon>
        <taxon>Lophotrochozoa</taxon>
        <taxon>Mollusca</taxon>
        <taxon>Gastropoda</taxon>
        <taxon>Heterobranchia</taxon>
        <taxon>Euthyneura</taxon>
        <taxon>Panpulmonata</taxon>
        <taxon>Sacoglossa</taxon>
        <taxon>Placobranchoidea</taxon>
        <taxon>Plakobranchidae</taxon>
        <taxon>Plakobranchus</taxon>
    </lineage>
</organism>
<dbReference type="EMBL" id="BLXT01002029">
    <property type="protein sequence ID" value="GFN90357.1"/>
    <property type="molecule type" value="Genomic_DNA"/>
</dbReference>
<reference evidence="1 2" key="1">
    <citation type="journal article" date="2021" name="Elife">
        <title>Chloroplast acquisition without the gene transfer in kleptoplastic sea slugs, Plakobranchus ocellatus.</title>
        <authorList>
            <person name="Maeda T."/>
            <person name="Takahashi S."/>
            <person name="Yoshida T."/>
            <person name="Shimamura S."/>
            <person name="Takaki Y."/>
            <person name="Nagai Y."/>
            <person name="Toyoda A."/>
            <person name="Suzuki Y."/>
            <person name="Arimoto A."/>
            <person name="Ishii H."/>
            <person name="Satoh N."/>
            <person name="Nishiyama T."/>
            <person name="Hasebe M."/>
            <person name="Maruyama T."/>
            <person name="Minagawa J."/>
            <person name="Obokata J."/>
            <person name="Shigenobu S."/>
        </authorList>
    </citation>
    <scope>NUCLEOTIDE SEQUENCE [LARGE SCALE GENOMIC DNA]</scope>
</reference>
<comment type="caution">
    <text evidence="1">The sequence shown here is derived from an EMBL/GenBank/DDBJ whole genome shotgun (WGS) entry which is preliminary data.</text>
</comment>
<dbReference type="AlphaFoldDB" id="A0AAV3Z6Y0"/>
<name>A0AAV3Z6Y0_9GAST</name>